<protein>
    <submittedName>
        <fullName evidence="3">14626_t:CDS:1</fullName>
    </submittedName>
</protein>
<dbReference type="Gene3D" id="1.20.5.1700">
    <property type="match status" value="1"/>
</dbReference>
<evidence type="ECO:0000256" key="1">
    <source>
        <dbReference type="SAM" id="Coils"/>
    </source>
</evidence>
<keyword evidence="1" id="KW-0175">Coiled coil</keyword>
<dbReference type="Proteomes" id="UP000789508">
    <property type="component" value="Unassembled WGS sequence"/>
</dbReference>
<reference evidence="3" key="1">
    <citation type="submission" date="2021-06" db="EMBL/GenBank/DDBJ databases">
        <authorList>
            <person name="Kallberg Y."/>
            <person name="Tangrot J."/>
            <person name="Rosling A."/>
        </authorList>
    </citation>
    <scope>NUCLEOTIDE SEQUENCE</scope>
    <source>
        <strain evidence="3">FL130A</strain>
    </source>
</reference>
<proteinExistence type="predicted"/>
<sequence length="433" mass="48636">MDGGTVDLFDYADLLHEEIHTGTPHLLRGSAIITINEELKKWLTKEAEKTSPHPQAEENEIETKRLSTELEKINQQLISWEKEEKELVESELNSEEVKLTTRQGEIETFQKEGFLVNHWKELADISSGVKNNLGLLWDKYNRQRLRKEKGRAAAKEEEDTITRLENELKSKDEEITRLKTELTRSFIPHRAAPLPPVAESSEEAPKPIEELQLKVYNYQQINNTLQIANRELREVEESLAEQVIRTRGKNPLDEELGGYFPPVWAGATQPVKQDFKYSYSASNVVANRNSVTARGGSKTPVPISILSDIFFSTPAPLTTTGSIADENDVYAETFASASSEKKVSKKSSAASLNMPPIVESDESEPKHPATQTESDPTVAGLENKITDLNKDLDETLKEVEKFRKENEELRAENTRLKGKGSVFATGGISDSIF</sequence>
<evidence type="ECO:0000313" key="3">
    <source>
        <dbReference type="EMBL" id="CAG8606905.1"/>
    </source>
</evidence>
<feature type="coiled-coil region" evidence="1">
    <location>
        <begin position="147"/>
        <end position="181"/>
    </location>
</feature>
<dbReference type="EMBL" id="CAJVPS010004687">
    <property type="protein sequence ID" value="CAG8606905.1"/>
    <property type="molecule type" value="Genomic_DNA"/>
</dbReference>
<comment type="caution">
    <text evidence="3">The sequence shown here is derived from an EMBL/GenBank/DDBJ whole genome shotgun (WGS) entry which is preliminary data.</text>
</comment>
<name>A0A9N9GFL0_9GLOM</name>
<dbReference type="AlphaFoldDB" id="A0A9N9GFL0"/>
<feature type="coiled-coil region" evidence="1">
    <location>
        <begin position="218"/>
        <end position="245"/>
    </location>
</feature>
<gene>
    <name evidence="3" type="ORF">ALEPTO_LOCUS8397</name>
</gene>
<accession>A0A9N9GFL0</accession>
<feature type="coiled-coil region" evidence="1">
    <location>
        <begin position="56"/>
        <end position="90"/>
    </location>
</feature>
<organism evidence="3 4">
    <name type="scientific">Ambispora leptoticha</name>
    <dbReference type="NCBI Taxonomy" id="144679"/>
    <lineage>
        <taxon>Eukaryota</taxon>
        <taxon>Fungi</taxon>
        <taxon>Fungi incertae sedis</taxon>
        <taxon>Mucoromycota</taxon>
        <taxon>Glomeromycotina</taxon>
        <taxon>Glomeromycetes</taxon>
        <taxon>Archaeosporales</taxon>
        <taxon>Ambisporaceae</taxon>
        <taxon>Ambispora</taxon>
    </lineage>
</organism>
<feature type="non-terminal residue" evidence="3">
    <location>
        <position position="433"/>
    </location>
</feature>
<feature type="region of interest" description="Disordered" evidence="2">
    <location>
        <begin position="345"/>
        <end position="383"/>
    </location>
</feature>
<keyword evidence="4" id="KW-1185">Reference proteome</keyword>
<evidence type="ECO:0000313" key="4">
    <source>
        <dbReference type="Proteomes" id="UP000789508"/>
    </source>
</evidence>
<evidence type="ECO:0000256" key="2">
    <source>
        <dbReference type="SAM" id="MobiDB-lite"/>
    </source>
</evidence>